<sequence>MKTLVVIPARGGSKGIPFKNIKPLGGVPLIHHSIKVARTFTDDANICISTDSDKIIECVQEAGLKVPFVRPESLATDTAGTYEVLLHALDFYEKNGIQYDSVLLMQPTSPFRKAQHLQEIKALYNSSLDMVVSVGVSPYSPYFNIFEEDQEGFLQKSKSGPFKRRQDAPSSYFYNGSLYMINATSLRKQPLHEFKKVKKYVMDELHSQDIDSPLDWALCETILNQGLV</sequence>
<dbReference type="Pfam" id="PF02348">
    <property type="entry name" value="CTP_transf_3"/>
    <property type="match status" value="1"/>
</dbReference>
<dbReference type="GO" id="GO:0016779">
    <property type="term" value="F:nucleotidyltransferase activity"/>
    <property type="evidence" value="ECO:0007669"/>
    <property type="project" value="UniProtKB-KW"/>
</dbReference>
<dbReference type="EMBL" id="JBHTKA010000015">
    <property type="protein sequence ID" value="MFD1002998.1"/>
    <property type="molecule type" value="Genomic_DNA"/>
</dbReference>
<dbReference type="SUPFAM" id="SSF53448">
    <property type="entry name" value="Nucleotide-diphospho-sugar transferases"/>
    <property type="match status" value="1"/>
</dbReference>
<proteinExistence type="predicted"/>
<name>A0ABW3K9Y0_9BACT</name>
<protein>
    <submittedName>
        <fullName evidence="1">Cytidylyltransferase domain-containing protein</fullName>
    </submittedName>
</protein>
<dbReference type="PANTHER" id="PTHR21485">
    <property type="entry name" value="HAD SUPERFAMILY MEMBERS CMAS AND KDSC"/>
    <property type="match status" value="1"/>
</dbReference>
<gene>
    <name evidence="1" type="ORF">ACFQ21_26975</name>
</gene>
<accession>A0ABW3K9Y0</accession>
<dbReference type="Gene3D" id="3.90.550.10">
    <property type="entry name" value="Spore Coat Polysaccharide Biosynthesis Protein SpsA, Chain A"/>
    <property type="match status" value="1"/>
</dbReference>
<dbReference type="InterPro" id="IPR003329">
    <property type="entry name" value="Cytidylyl_trans"/>
</dbReference>
<dbReference type="InterPro" id="IPR029044">
    <property type="entry name" value="Nucleotide-diphossugar_trans"/>
</dbReference>
<keyword evidence="2" id="KW-1185">Reference proteome</keyword>
<evidence type="ECO:0000313" key="2">
    <source>
        <dbReference type="Proteomes" id="UP001597112"/>
    </source>
</evidence>
<comment type="caution">
    <text evidence="1">The sequence shown here is derived from an EMBL/GenBank/DDBJ whole genome shotgun (WGS) entry which is preliminary data.</text>
</comment>
<keyword evidence="1" id="KW-0548">Nucleotidyltransferase</keyword>
<organism evidence="1 2">
    <name type="scientific">Ohtaekwangia kribbensis</name>
    <dbReference type="NCBI Taxonomy" id="688913"/>
    <lineage>
        <taxon>Bacteria</taxon>
        <taxon>Pseudomonadati</taxon>
        <taxon>Bacteroidota</taxon>
        <taxon>Cytophagia</taxon>
        <taxon>Cytophagales</taxon>
        <taxon>Fulvivirgaceae</taxon>
        <taxon>Ohtaekwangia</taxon>
    </lineage>
</organism>
<evidence type="ECO:0000313" key="1">
    <source>
        <dbReference type="EMBL" id="MFD1002998.1"/>
    </source>
</evidence>
<reference evidence="2" key="1">
    <citation type="journal article" date="2019" name="Int. J. Syst. Evol. Microbiol.">
        <title>The Global Catalogue of Microorganisms (GCM) 10K type strain sequencing project: providing services to taxonomists for standard genome sequencing and annotation.</title>
        <authorList>
            <consortium name="The Broad Institute Genomics Platform"/>
            <consortium name="The Broad Institute Genome Sequencing Center for Infectious Disease"/>
            <person name="Wu L."/>
            <person name="Ma J."/>
        </authorList>
    </citation>
    <scope>NUCLEOTIDE SEQUENCE [LARGE SCALE GENOMIC DNA]</scope>
    <source>
        <strain evidence="2">CCUG 58938</strain>
    </source>
</reference>
<dbReference type="PANTHER" id="PTHR21485:SF6">
    <property type="entry name" value="N-ACYLNEURAMINATE CYTIDYLYLTRANSFERASE-RELATED"/>
    <property type="match status" value="1"/>
</dbReference>
<keyword evidence="1" id="KW-0808">Transferase</keyword>
<dbReference type="InterPro" id="IPR050793">
    <property type="entry name" value="CMP-NeuNAc_synthase"/>
</dbReference>
<dbReference type="Proteomes" id="UP001597112">
    <property type="component" value="Unassembled WGS sequence"/>
</dbReference>
<dbReference type="CDD" id="cd02513">
    <property type="entry name" value="CMP-NeuAc_Synthase"/>
    <property type="match status" value="1"/>
</dbReference>
<dbReference type="RefSeq" id="WP_377585011.1">
    <property type="nucleotide sequence ID" value="NZ_JBHTKA010000015.1"/>
</dbReference>